<organism evidence="7">
    <name type="scientific">Fagus sylvatica</name>
    <name type="common">Beechnut</name>
    <dbReference type="NCBI Taxonomy" id="28930"/>
    <lineage>
        <taxon>Eukaryota</taxon>
        <taxon>Viridiplantae</taxon>
        <taxon>Streptophyta</taxon>
        <taxon>Embryophyta</taxon>
        <taxon>Tracheophyta</taxon>
        <taxon>Spermatophyta</taxon>
        <taxon>Magnoliopsida</taxon>
        <taxon>eudicotyledons</taxon>
        <taxon>Gunneridae</taxon>
        <taxon>Pentapetalae</taxon>
        <taxon>rosids</taxon>
        <taxon>fabids</taxon>
        <taxon>Fagales</taxon>
        <taxon>Fagaceae</taxon>
        <taxon>Fagus</taxon>
    </lineage>
</organism>
<comment type="pathway">
    <text evidence="2">Glycan metabolism; pectin degradation; 2-dehydro-3-deoxy-D-gluconate from pectin: step 1/5.</text>
</comment>
<evidence type="ECO:0000313" key="7">
    <source>
        <dbReference type="EMBL" id="SPD28884.1"/>
    </source>
</evidence>
<dbReference type="InterPro" id="IPR000070">
    <property type="entry name" value="Pectinesterase_cat"/>
</dbReference>
<evidence type="ECO:0000256" key="1">
    <source>
        <dbReference type="ARBA" id="ARBA00004191"/>
    </source>
</evidence>
<feature type="domain" description="Pectinesterase catalytic" evidence="6">
    <location>
        <begin position="102"/>
        <end position="163"/>
    </location>
</feature>
<sequence>MLRSTDANFYRCKFSGYQDTIYYNSGQEFYRECIIEVVKGEGFTAKELTIQNTVRPAIHQAVAISVQAENVAFYRCKFSGYQDTIYYNSGQEFYCERIIEVVKGEGFTAKELTIQNTVGPAIHQAVAVSVQAENVAFYRCKFSGYQDTIYYNSGQEFYCECIIEVVKGEGFTAKELTIQNTVGPANHQAIAVFIQAENVAFYRCKFRGYQDTIYYNSGWLEWDNRGIFGSTEYVEYGNSGVGAAVQG</sequence>
<dbReference type="Gene3D" id="2.160.20.10">
    <property type="entry name" value="Single-stranded right-handed beta-helix, Pectin lyase-like"/>
    <property type="match status" value="4"/>
</dbReference>
<dbReference type="InterPro" id="IPR012334">
    <property type="entry name" value="Pectin_lyas_fold"/>
</dbReference>
<keyword evidence="5" id="KW-0063">Aspartyl esterase</keyword>
<dbReference type="GO" id="GO:0030599">
    <property type="term" value="F:pectinesterase activity"/>
    <property type="evidence" value="ECO:0007669"/>
    <property type="project" value="InterPro"/>
</dbReference>
<dbReference type="AlphaFoldDB" id="A0A2N9IX81"/>
<gene>
    <name evidence="7" type="ORF">FSB_LOCUS56766</name>
</gene>
<name>A0A2N9IX81_FAGSY</name>
<evidence type="ECO:0000256" key="2">
    <source>
        <dbReference type="ARBA" id="ARBA00005184"/>
    </source>
</evidence>
<feature type="domain" description="Pectinesterase catalytic" evidence="6">
    <location>
        <begin position="166"/>
        <end position="216"/>
    </location>
</feature>
<dbReference type="EMBL" id="OIVN01006248">
    <property type="protein sequence ID" value="SPD28884.1"/>
    <property type="molecule type" value="Genomic_DNA"/>
</dbReference>
<dbReference type="GO" id="GO:0045490">
    <property type="term" value="P:pectin catabolic process"/>
    <property type="evidence" value="ECO:0007669"/>
    <property type="project" value="UniProtKB-UniPathway"/>
</dbReference>
<evidence type="ECO:0000259" key="6">
    <source>
        <dbReference type="Pfam" id="PF01095"/>
    </source>
</evidence>
<comment type="subcellular location">
    <subcellularLocation>
        <location evidence="1">Secreted</location>
        <location evidence="1">Cell wall</location>
    </subcellularLocation>
</comment>
<evidence type="ECO:0000256" key="3">
    <source>
        <dbReference type="ARBA" id="ARBA00022512"/>
    </source>
</evidence>
<dbReference type="InterPro" id="IPR011050">
    <property type="entry name" value="Pectin_lyase_fold/virulence"/>
</dbReference>
<feature type="domain" description="Pectinesterase catalytic" evidence="6">
    <location>
        <begin position="5"/>
        <end position="35"/>
    </location>
</feature>
<keyword evidence="4" id="KW-0378">Hydrolase</keyword>
<accession>A0A2N9IX81</accession>
<reference evidence="7" key="1">
    <citation type="submission" date="2018-02" db="EMBL/GenBank/DDBJ databases">
        <authorList>
            <person name="Cohen D.B."/>
            <person name="Kent A.D."/>
        </authorList>
    </citation>
    <scope>NUCLEOTIDE SEQUENCE</scope>
</reference>
<keyword evidence="3" id="KW-0964">Secreted</keyword>
<proteinExistence type="predicted"/>
<dbReference type="SUPFAM" id="SSF51126">
    <property type="entry name" value="Pectin lyase-like"/>
    <property type="match status" value="4"/>
</dbReference>
<keyword evidence="3" id="KW-0134">Cell wall</keyword>
<dbReference type="GO" id="GO:0042545">
    <property type="term" value="P:cell wall modification"/>
    <property type="evidence" value="ECO:0007669"/>
    <property type="project" value="InterPro"/>
</dbReference>
<dbReference type="UniPathway" id="UPA00545">
    <property type="reaction ID" value="UER00823"/>
</dbReference>
<evidence type="ECO:0000256" key="5">
    <source>
        <dbReference type="ARBA" id="ARBA00023085"/>
    </source>
</evidence>
<dbReference type="PANTHER" id="PTHR31707">
    <property type="entry name" value="PECTINESTERASE"/>
    <property type="match status" value="1"/>
</dbReference>
<dbReference type="Pfam" id="PF01095">
    <property type="entry name" value="Pectinesterase"/>
    <property type="match status" value="4"/>
</dbReference>
<protein>
    <recommendedName>
        <fullName evidence="6">Pectinesterase catalytic domain-containing protein</fullName>
    </recommendedName>
</protein>
<feature type="domain" description="Pectinesterase catalytic" evidence="6">
    <location>
        <begin position="38"/>
        <end position="99"/>
    </location>
</feature>
<evidence type="ECO:0000256" key="4">
    <source>
        <dbReference type="ARBA" id="ARBA00022801"/>
    </source>
</evidence>